<dbReference type="InterPro" id="IPR000620">
    <property type="entry name" value="EamA_dom"/>
</dbReference>
<dbReference type="Proteomes" id="UP000322644">
    <property type="component" value="Chromosome"/>
</dbReference>
<reference evidence="8 9" key="1">
    <citation type="submission" date="2019-09" db="EMBL/GenBank/DDBJ databases">
        <title>Complete genome sequencing of four Arcobacter species reveals a diverse suite of mobile elements.</title>
        <authorList>
            <person name="Miller W.G."/>
            <person name="Yee E."/>
            <person name="Bono J.L."/>
        </authorList>
    </citation>
    <scope>NUCLEOTIDE SEQUENCE [LARGE SCALE GENOMIC DNA]</scope>
    <source>
        <strain evidence="8 9">CCUG 56899</strain>
    </source>
</reference>
<evidence type="ECO:0000256" key="4">
    <source>
        <dbReference type="ARBA" id="ARBA00022989"/>
    </source>
</evidence>
<dbReference type="RefSeq" id="WP_066246940.1">
    <property type="nucleotide sequence ID" value="NZ_CP036246.2"/>
</dbReference>
<organism evidence="8 9">
    <name type="scientific">Arcobacter porcinus</name>
    <dbReference type="NCBI Taxonomy" id="1935204"/>
    <lineage>
        <taxon>Bacteria</taxon>
        <taxon>Pseudomonadati</taxon>
        <taxon>Campylobacterota</taxon>
        <taxon>Epsilonproteobacteria</taxon>
        <taxon>Campylobacterales</taxon>
        <taxon>Arcobacteraceae</taxon>
        <taxon>Arcobacter</taxon>
    </lineage>
</organism>
<dbReference type="PANTHER" id="PTHR32322">
    <property type="entry name" value="INNER MEMBRANE TRANSPORTER"/>
    <property type="match status" value="1"/>
</dbReference>
<keyword evidence="5 6" id="KW-0472">Membrane</keyword>
<proteinExistence type="predicted"/>
<reference evidence="8 9" key="2">
    <citation type="submission" date="2019-09" db="EMBL/GenBank/DDBJ databases">
        <title>Taxonomic note: a critical rebuttal of the proposed division of the genus Arcobacter into six genera, emended descriptions of Arcobacter anaerophilus and the genus Arcobacter, and an assessment of genus-level boundaries for Epsilonproteobacteria using in silico genomic comparator tools.</title>
        <authorList>
            <person name="On S.L.W."/>
            <person name="Miller W.G."/>
            <person name="Biggs P."/>
            <person name="Cornelius A."/>
            <person name="Vandamme P."/>
        </authorList>
    </citation>
    <scope>NUCLEOTIDE SEQUENCE [LARGE SCALE GENOMIC DNA]</scope>
    <source>
        <strain evidence="8 9">CCUG 56899</strain>
    </source>
</reference>
<sequence length="292" mass="33091">MNETIKAHLYVLLATILIASSFLVSGKLSGIIDPISITMYRFVLATLVLSPIFIKKEYREKFKSTFKRGLIISFFYSIYFIGMFKALETTTVLNTSTLYTLVPLMTAILCIFFFKDKISFKQLIIYLIAMIGTLIVVFKSNLSLFLHFSLNYGDIIFLIACVSMAFYSIFLKLLHKDGDILLVLVFSTLLGGIIWMFLSMQVLDIALQWDKIEGNLLYLMLYLSIVTTVITLFLYQKASIVLGSKKLMAYTYLSPAMVAVLVYIFDKQTISFGIFIGILISAVATVVILRQK</sequence>
<feature type="transmembrane region" description="Helical" evidence="6">
    <location>
        <begin position="123"/>
        <end position="149"/>
    </location>
</feature>
<dbReference type="InterPro" id="IPR050638">
    <property type="entry name" value="AA-Vitamin_Transporters"/>
</dbReference>
<protein>
    <submittedName>
        <fullName evidence="8">EamA/RhaT family transporter</fullName>
    </submittedName>
</protein>
<dbReference type="Pfam" id="PF00892">
    <property type="entry name" value="EamA"/>
    <property type="match status" value="2"/>
</dbReference>
<evidence type="ECO:0000256" key="6">
    <source>
        <dbReference type="SAM" id="Phobius"/>
    </source>
</evidence>
<feature type="domain" description="EamA" evidence="7">
    <location>
        <begin position="152"/>
        <end position="289"/>
    </location>
</feature>
<feature type="transmembrane region" description="Helical" evidence="6">
    <location>
        <begin position="7"/>
        <end position="25"/>
    </location>
</feature>
<keyword evidence="4 6" id="KW-1133">Transmembrane helix</keyword>
<dbReference type="PANTHER" id="PTHR32322:SF18">
    <property type="entry name" value="S-ADENOSYLMETHIONINE_S-ADENOSYLHOMOCYSTEINE TRANSPORTER"/>
    <property type="match status" value="1"/>
</dbReference>
<evidence type="ECO:0000256" key="2">
    <source>
        <dbReference type="ARBA" id="ARBA00022475"/>
    </source>
</evidence>
<evidence type="ECO:0000256" key="3">
    <source>
        <dbReference type="ARBA" id="ARBA00022692"/>
    </source>
</evidence>
<evidence type="ECO:0000259" key="7">
    <source>
        <dbReference type="Pfam" id="PF00892"/>
    </source>
</evidence>
<evidence type="ECO:0000313" key="9">
    <source>
        <dbReference type="Proteomes" id="UP000322644"/>
    </source>
</evidence>
<feature type="domain" description="EamA" evidence="7">
    <location>
        <begin position="6"/>
        <end position="137"/>
    </location>
</feature>
<feature type="transmembrane region" description="Helical" evidence="6">
    <location>
        <begin position="66"/>
        <end position="84"/>
    </location>
</feature>
<comment type="subcellular location">
    <subcellularLocation>
        <location evidence="1">Cell membrane</location>
        <topology evidence="1">Multi-pass membrane protein</topology>
    </subcellularLocation>
</comment>
<feature type="transmembrane region" description="Helical" evidence="6">
    <location>
        <begin position="155"/>
        <end position="174"/>
    </location>
</feature>
<evidence type="ECO:0000313" key="8">
    <source>
        <dbReference type="EMBL" id="QEP40938.1"/>
    </source>
</evidence>
<keyword evidence="2" id="KW-1003">Cell membrane</keyword>
<feature type="transmembrane region" description="Helical" evidence="6">
    <location>
        <begin position="215"/>
        <end position="235"/>
    </location>
</feature>
<dbReference type="EMBL" id="CP036246">
    <property type="protein sequence ID" value="QEP40938.1"/>
    <property type="molecule type" value="Genomic_DNA"/>
</dbReference>
<dbReference type="SUPFAM" id="SSF103481">
    <property type="entry name" value="Multidrug resistance efflux transporter EmrE"/>
    <property type="match status" value="1"/>
</dbReference>
<keyword evidence="3 6" id="KW-0812">Transmembrane</keyword>
<dbReference type="KEGG" id="apoc:APORC_1348"/>
<accession>A0A5C2HKZ5</accession>
<feature type="transmembrane region" description="Helical" evidence="6">
    <location>
        <begin position="181"/>
        <end position="203"/>
    </location>
</feature>
<feature type="transmembrane region" description="Helical" evidence="6">
    <location>
        <begin position="270"/>
        <end position="289"/>
    </location>
</feature>
<gene>
    <name evidence="8" type="ORF">APORC_1348</name>
</gene>
<dbReference type="InterPro" id="IPR037185">
    <property type="entry name" value="EmrE-like"/>
</dbReference>
<evidence type="ECO:0000256" key="1">
    <source>
        <dbReference type="ARBA" id="ARBA00004651"/>
    </source>
</evidence>
<dbReference type="AlphaFoldDB" id="A0A5C2HKZ5"/>
<evidence type="ECO:0000256" key="5">
    <source>
        <dbReference type="ARBA" id="ARBA00023136"/>
    </source>
</evidence>
<feature type="transmembrane region" description="Helical" evidence="6">
    <location>
        <begin position="37"/>
        <end position="54"/>
    </location>
</feature>
<dbReference type="GO" id="GO:0005886">
    <property type="term" value="C:plasma membrane"/>
    <property type="evidence" value="ECO:0007669"/>
    <property type="project" value="UniProtKB-SubCell"/>
</dbReference>
<feature type="transmembrane region" description="Helical" evidence="6">
    <location>
        <begin position="247"/>
        <end position="264"/>
    </location>
</feature>
<name>A0A5C2HKZ5_9BACT</name>
<feature type="transmembrane region" description="Helical" evidence="6">
    <location>
        <begin position="96"/>
        <end position="114"/>
    </location>
</feature>